<keyword evidence="5 8" id="KW-0378">Hydrolase</keyword>
<evidence type="ECO:0000256" key="9">
    <source>
        <dbReference type="SAM" id="MobiDB-lite"/>
    </source>
</evidence>
<dbReference type="OrthoDB" id="76364at2759"/>
<comment type="function">
    <text evidence="8">Nuclease required for the repair of DNA interstrand cross-links (ICL). Acts as a 5'-3' exonuclease that anchors at a cut end of DNA and cleaves DNA successively at every third nucleotide, allowing to excise an ICL from one strand through flanking incisions.</text>
</comment>
<evidence type="ECO:0000256" key="6">
    <source>
        <dbReference type="ARBA" id="ARBA00022842"/>
    </source>
</evidence>
<dbReference type="RefSeq" id="XP_043016552.1">
    <property type="nucleotide sequence ID" value="XM_043147838.1"/>
</dbReference>
<feature type="compositionally biased region" description="Acidic residues" evidence="9">
    <location>
        <begin position="21"/>
        <end position="30"/>
    </location>
</feature>
<evidence type="ECO:0000256" key="5">
    <source>
        <dbReference type="ARBA" id="ARBA00022801"/>
    </source>
</evidence>
<evidence type="ECO:0000256" key="3">
    <source>
        <dbReference type="ARBA" id="ARBA00022722"/>
    </source>
</evidence>
<feature type="compositionally biased region" description="Basic and acidic residues" evidence="9">
    <location>
        <begin position="931"/>
        <end position="941"/>
    </location>
</feature>
<evidence type="ECO:0000256" key="2">
    <source>
        <dbReference type="ARBA" id="ARBA00005533"/>
    </source>
</evidence>
<keyword evidence="8" id="KW-0234">DNA repair</keyword>
<dbReference type="CDD" id="cd22326">
    <property type="entry name" value="FAN1-like"/>
    <property type="match status" value="1"/>
</dbReference>
<protein>
    <recommendedName>
        <fullName evidence="8">Fanconi-associated nuclease</fullName>
        <ecNumber evidence="8">3.1.4.1</ecNumber>
    </recommendedName>
</protein>
<dbReference type="InterPro" id="IPR049132">
    <property type="entry name" value="FAN1-like_euk"/>
</dbReference>
<name>A0A9P7V4H2_9AGAR</name>
<feature type="region of interest" description="Disordered" evidence="9">
    <location>
        <begin position="877"/>
        <end position="950"/>
    </location>
</feature>
<dbReference type="GO" id="GO:0070336">
    <property type="term" value="F:flap-structured DNA binding"/>
    <property type="evidence" value="ECO:0007669"/>
    <property type="project" value="TreeGrafter"/>
</dbReference>
<dbReference type="EMBL" id="CM032181">
    <property type="protein sequence ID" value="KAG7100082.1"/>
    <property type="molecule type" value="Genomic_DNA"/>
</dbReference>
<keyword evidence="8" id="KW-0227">DNA damage</keyword>
<dbReference type="Pfam" id="PF21170">
    <property type="entry name" value="FAN1_TPR"/>
    <property type="match status" value="1"/>
</dbReference>
<dbReference type="GO" id="GO:0046872">
    <property type="term" value="F:metal ion binding"/>
    <property type="evidence" value="ECO:0007669"/>
    <property type="project" value="UniProtKB-KW"/>
</dbReference>
<dbReference type="InterPro" id="IPR014883">
    <property type="entry name" value="VRR_NUC"/>
</dbReference>
<feature type="compositionally biased region" description="Basic and acidic residues" evidence="9">
    <location>
        <begin position="410"/>
        <end position="424"/>
    </location>
</feature>
<evidence type="ECO:0000259" key="10">
    <source>
        <dbReference type="SMART" id="SM00990"/>
    </source>
</evidence>
<comment type="cofactor">
    <cofactor evidence="8">
        <name>Mg(2+)</name>
        <dbReference type="ChEBI" id="CHEBI:18420"/>
    </cofactor>
    <cofactor evidence="8">
        <name>Mn(2+)</name>
        <dbReference type="ChEBI" id="CHEBI:29035"/>
    </cofactor>
</comment>
<comment type="catalytic activity">
    <reaction evidence="1 8">
        <text>Hydrolytically removes 5'-nucleotides successively from the 3'-hydroxy termini of 3'-hydroxy-terminated oligonucleotides.</text>
        <dbReference type="EC" id="3.1.4.1"/>
    </reaction>
</comment>
<dbReference type="GO" id="GO:0036297">
    <property type="term" value="P:interstrand cross-link repair"/>
    <property type="evidence" value="ECO:0007669"/>
    <property type="project" value="InterPro"/>
</dbReference>
<feature type="region of interest" description="Disordered" evidence="9">
    <location>
        <begin position="389"/>
        <end position="424"/>
    </location>
</feature>
<dbReference type="InterPro" id="IPR033315">
    <property type="entry name" value="Fan1-like"/>
</dbReference>
<keyword evidence="12" id="KW-1185">Reference proteome</keyword>
<comment type="similarity">
    <text evidence="2 8">Belongs to the FAN1 family.</text>
</comment>
<dbReference type="GeneID" id="66070941"/>
<accession>A0A9P7V4H2</accession>
<dbReference type="Proteomes" id="UP001049176">
    <property type="component" value="Chromosome 1"/>
</dbReference>
<evidence type="ECO:0000313" key="12">
    <source>
        <dbReference type="Proteomes" id="UP001049176"/>
    </source>
</evidence>
<feature type="domain" description="VRR-NUC" evidence="10">
    <location>
        <begin position="749"/>
        <end position="865"/>
    </location>
</feature>
<gene>
    <name evidence="11" type="ORF">E1B28_001865</name>
</gene>
<dbReference type="PANTHER" id="PTHR15749:SF4">
    <property type="entry name" value="FANCONI-ASSOCIATED NUCLEASE 1"/>
    <property type="match status" value="1"/>
</dbReference>
<sequence length="979" mass="111965">MSRTFELIFGFEDSTPKDVEELVDENETPQEIEGKEQVEEESQEEQRRQQWHKRTKRTSAYVAVFEEIMNEIIDHELELLSDEERRILRAFSQLPYLSKYTLSRLLQRNPGQWHPISTIEKFKKETGEHGLLASVKDLCTLSVSRLLSSSVKKEPSCSEPPAHEVIDLTLDSDDDNDSEPIPAGRSDASTLKLHFDSNSWFFCDDESKLELKEALHRLTTPDLHALAKDFKCTKSGKSNKDDVIIALLEHARGQTVISLAQSTPDRKGKGTAKDCNDLKQTTLKGFLKPKAHCRNQEQILLKRAVDKLGKCVRVNPQFYRLAIRLHIIYYRSTEMPPKPFTPSLLATFKKRFYPQYTHNRSVIWPTRGGFVEYERALQLQQLMSEAEITDPDSDMDSHHHNPGKGKWKKKEKESEKDGEAKGETKAAIRSRAILEIFEKSQVEELWDACSAAEGMKWYIARRPELERFQSGHILTRLMYKAAAACGPLREYDEELRLLNKLLGQKFWRRGKRAEWYRRRAVVMTKKNDKPVLQQALEGIEEALHDPDTHLVLRPDLFERYKKLEARLRIPERLRSKVEHELRKPVSVRFTGHRVYSTQATQPLKLKVPASGSEDAGGGGSSVNAELTSYFTKVPVPIDTEKEEAARLVSEAAMRSTPKWAGKSRWRGEGGGEVTVEELALQYYAKRGYNGFHSETRILTTVFSLLFWDVLFANIPGAFETRFQAGPLDLAEDSFYYARKDAIEQRLKEIQEGYARKIVERHDTLYRGRNTLCVGVRWDVCSPEDLLEAVECLKTETLISICRLFCEDYAARARGVPDLFVWDYGKRECKFVEVKGPGDRPSETQKLWFDTLLAAGADVEICSVVALTFKSVNSKKRKMKGTEKVERPPEHAEFKEEDEYQPEFDGDDSEEGGGHLTPSSSRRLRSATLVRDNIEVGEKGAHGVESTSQPRALSVKWHLEVEVNAVVSPAPSPRKKHKYM</sequence>
<dbReference type="GO" id="GO:0004528">
    <property type="term" value="F:phosphodiesterase I activity"/>
    <property type="evidence" value="ECO:0007669"/>
    <property type="project" value="UniProtKB-EC"/>
</dbReference>
<reference evidence="11" key="1">
    <citation type="journal article" date="2021" name="Genome Biol. Evol.">
        <title>The assembled and annotated genome of the fairy-ring fungus Marasmius oreades.</title>
        <authorList>
            <person name="Hiltunen M."/>
            <person name="Ament-Velasquez S.L."/>
            <person name="Johannesson H."/>
        </authorList>
    </citation>
    <scope>NUCLEOTIDE SEQUENCE</scope>
    <source>
        <strain evidence="11">03SP1</strain>
    </source>
</reference>
<dbReference type="KEGG" id="more:E1B28_001865"/>
<dbReference type="GO" id="GO:0005634">
    <property type="term" value="C:nucleus"/>
    <property type="evidence" value="ECO:0007669"/>
    <property type="project" value="UniProtKB-SubCell"/>
</dbReference>
<keyword evidence="3 8" id="KW-0540">Nuclease</keyword>
<proteinExistence type="inferred from homology"/>
<dbReference type="Gene3D" id="3.40.1350.10">
    <property type="match status" value="1"/>
</dbReference>
<feature type="compositionally biased region" description="Basic and acidic residues" evidence="9">
    <location>
        <begin position="879"/>
        <end position="893"/>
    </location>
</feature>
<dbReference type="EC" id="3.1.4.1" evidence="8"/>
<evidence type="ECO:0000313" key="11">
    <source>
        <dbReference type="EMBL" id="KAG7100082.1"/>
    </source>
</evidence>
<dbReference type="GO" id="GO:0008409">
    <property type="term" value="F:5'-3' exonuclease activity"/>
    <property type="evidence" value="ECO:0007669"/>
    <property type="project" value="TreeGrafter"/>
</dbReference>
<dbReference type="InterPro" id="IPR049126">
    <property type="entry name" value="FAN1-like_TPR"/>
</dbReference>
<dbReference type="Pfam" id="PF08774">
    <property type="entry name" value="VRR_NUC"/>
    <property type="match status" value="1"/>
</dbReference>
<keyword evidence="8" id="KW-0539">Nucleus</keyword>
<keyword evidence="4 8" id="KW-0479">Metal-binding</keyword>
<keyword evidence="7 8" id="KW-0464">Manganese</keyword>
<dbReference type="GO" id="GO:0017108">
    <property type="term" value="F:5'-flap endonuclease activity"/>
    <property type="evidence" value="ECO:0007669"/>
    <property type="project" value="TreeGrafter"/>
</dbReference>
<evidence type="ECO:0000256" key="8">
    <source>
        <dbReference type="RuleBase" id="RU365033"/>
    </source>
</evidence>
<feature type="region of interest" description="Disordered" evidence="9">
    <location>
        <begin position="18"/>
        <end position="52"/>
    </location>
</feature>
<feature type="compositionally biased region" description="Acidic residues" evidence="9">
    <location>
        <begin position="894"/>
        <end position="910"/>
    </location>
</feature>
<comment type="caution">
    <text evidence="11">The sequence shown here is derived from an EMBL/GenBank/DDBJ whole genome shotgun (WGS) entry which is preliminary data.</text>
</comment>
<dbReference type="PANTHER" id="PTHR15749">
    <property type="entry name" value="FANCONI-ASSOCIATED NUCLEASE 1"/>
    <property type="match status" value="1"/>
</dbReference>
<keyword evidence="6 8" id="KW-0460">Magnesium</keyword>
<dbReference type="InterPro" id="IPR011856">
    <property type="entry name" value="tRNA_endonuc-like_dom_sf"/>
</dbReference>
<dbReference type="AlphaFoldDB" id="A0A9P7V4H2"/>
<organism evidence="11 12">
    <name type="scientific">Marasmius oreades</name>
    <name type="common">fairy-ring Marasmius</name>
    <dbReference type="NCBI Taxonomy" id="181124"/>
    <lineage>
        <taxon>Eukaryota</taxon>
        <taxon>Fungi</taxon>
        <taxon>Dikarya</taxon>
        <taxon>Basidiomycota</taxon>
        <taxon>Agaricomycotina</taxon>
        <taxon>Agaricomycetes</taxon>
        <taxon>Agaricomycetidae</taxon>
        <taxon>Agaricales</taxon>
        <taxon>Marasmiineae</taxon>
        <taxon>Marasmiaceae</taxon>
        <taxon>Marasmius</taxon>
    </lineage>
</organism>
<evidence type="ECO:0000256" key="4">
    <source>
        <dbReference type="ARBA" id="ARBA00022723"/>
    </source>
</evidence>
<feature type="compositionally biased region" description="Basic residues" evidence="9">
    <location>
        <begin position="400"/>
        <end position="409"/>
    </location>
</feature>
<comment type="subcellular location">
    <subcellularLocation>
        <location evidence="8">Nucleus</location>
    </subcellularLocation>
</comment>
<dbReference type="SMART" id="SM00990">
    <property type="entry name" value="VRR_NUC"/>
    <property type="match status" value="1"/>
</dbReference>
<evidence type="ECO:0000256" key="7">
    <source>
        <dbReference type="ARBA" id="ARBA00023211"/>
    </source>
</evidence>
<evidence type="ECO:0000256" key="1">
    <source>
        <dbReference type="ARBA" id="ARBA00000983"/>
    </source>
</evidence>